<dbReference type="Gene3D" id="3.30.379.10">
    <property type="entry name" value="Chitobiase/beta-hexosaminidase domain 2-like"/>
    <property type="match status" value="1"/>
</dbReference>
<keyword evidence="2" id="KW-0472">Membrane</keyword>
<keyword evidence="2" id="KW-1133">Transmembrane helix</keyword>
<dbReference type="GO" id="GO:0016787">
    <property type="term" value="F:hydrolase activity"/>
    <property type="evidence" value="ECO:0007669"/>
    <property type="project" value="UniProtKB-KW"/>
</dbReference>
<organism evidence="3 4">
    <name type="scientific">Ginsengibacter hankyongi</name>
    <dbReference type="NCBI Taxonomy" id="2607284"/>
    <lineage>
        <taxon>Bacteria</taxon>
        <taxon>Pseudomonadati</taxon>
        <taxon>Bacteroidota</taxon>
        <taxon>Chitinophagia</taxon>
        <taxon>Chitinophagales</taxon>
        <taxon>Chitinophagaceae</taxon>
        <taxon>Ginsengibacter</taxon>
    </lineage>
</organism>
<proteinExistence type="predicted"/>
<evidence type="ECO:0000256" key="1">
    <source>
        <dbReference type="ARBA" id="ARBA00022801"/>
    </source>
</evidence>
<feature type="transmembrane region" description="Helical" evidence="2">
    <location>
        <begin position="12"/>
        <end position="33"/>
    </location>
</feature>
<keyword evidence="2" id="KW-0812">Transmembrane</keyword>
<comment type="caution">
    <text evidence="3">The sequence shown here is derived from an EMBL/GenBank/DDBJ whole genome shotgun (WGS) entry which is preliminary data.</text>
</comment>
<gene>
    <name evidence="3" type="ORF">FW778_03900</name>
</gene>
<dbReference type="InterPro" id="IPR042301">
    <property type="entry name" value="GH115_sf"/>
</dbReference>
<keyword evidence="4" id="KW-1185">Reference proteome</keyword>
<dbReference type="InterPro" id="IPR029018">
    <property type="entry name" value="Hex-like_dom2"/>
</dbReference>
<evidence type="ECO:0000256" key="2">
    <source>
        <dbReference type="SAM" id="Phobius"/>
    </source>
</evidence>
<dbReference type="PANTHER" id="PTHR37842:SF2">
    <property type="entry name" value="GYLCOSYL HYDROLASE 115 C-TERMINAL DOMAIN-CONTAINING PROTEIN"/>
    <property type="match status" value="1"/>
</dbReference>
<dbReference type="AlphaFoldDB" id="A0A5J5IKW1"/>
<name>A0A5J5IKW1_9BACT</name>
<protein>
    <submittedName>
        <fullName evidence="3">Uncharacterized protein</fullName>
    </submittedName>
</protein>
<evidence type="ECO:0000313" key="4">
    <source>
        <dbReference type="Proteomes" id="UP000326903"/>
    </source>
</evidence>
<dbReference type="Pfam" id="PF15979">
    <property type="entry name" value="Glyco_hydro_115"/>
    <property type="match status" value="1"/>
</dbReference>
<dbReference type="GO" id="GO:0005975">
    <property type="term" value="P:carbohydrate metabolic process"/>
    <property type="evidence" value="ECO:0007669"/>
    <property type="project" value="UniProtKB-ARBA"/>
</dbReference>
<dbReference type="Gene3D" id="3.20.20.520">
    <property type="entry name" value="Glycosyl hydrolase family 115"/>
    <property type="match status" value="1"/>
</dbReference>
<evidence type="ECO:0000313" key="3">
    <source>
        <dbReference type="EMBL" id="KAA9041188.1"/>
    </source>
</evidence>
<dbReference type="Proteomes" id="UP000326903">
    <property type="component" value="Unassembled WGS sequence"/>
</dbReference>
<dbReference type="PANTHER" id="PTHR37842">
    <property type="match status" value="1"/>
</dbReference>
<sequence length="706" mass="81211">MQSTIKIRKIKKYFAIGIYYIKLISPLLCIILLCSFQPGKKYIIYYGKNSSAVERATCEDLKNDLKEATHANVMVKVEPEDIAPSGDYRILVGSRASNRLMDLLAKKDLINISSIQPGPQGGLIQVINNGKQKILLLAGSDAEGAQNAVYDFCSKDFGIDPLSYWTGYKPAVRKNYNPYNTSARIVDPPVVPTICYFENDVDELANLHKPYLEYDMETWKGMVNSLRRIHYNAIQLFDMLGRAEFFTREPYKKLRPNYHTNLKLVDSLIDYAHLKGMKIQIDLSPGYEMKSLTDSEAVCWTQYKQKWIDTWVYYLTKTPLGKADIFSLRPRNQVWDRAYVSSCGENKTEVFNEVYAALDSVLDIYKPDAQKLCICYDDGMEMFNHGFNPPKDFTVVWSDDGYGDFNSLPASTKGYHFGTYMHAGFWKNHTVHDPYPEKIDSVLSYMLKRYNAKSYIDVNGQTFRPFLLNLEAFGDWAYDPHAFNGERFYHAWAVNYFGKVCAPFAMSSMKALHRAQFARNGYVENLSEIKRLIGFLQGGKGINNQIMSDFINKISSDLVKRSSLVETAVEEASLGLPKAKDQADFYFDYIYLPALMYHELLDFENTLLVAAHLKWDYITGGHEKGKLVAAKKLMLNASVQLKLIYKTSLQGDKNRKWATWYDPVKRRPNNGFPTPHMITSIEQNLDRLEKLNNRQRRQERTERSCR</sequence>
<keyword evidence="1" id="KW-0378">Hydrolase</keyword>
<reference evidence="3 4" key="1">
    <citation type="submission" date="2019-09" db="EMBL/GenBank/DDBJ databases">
        <title>Draft genome sequence of Ginsengibacter sp. BR5-29.</title>
        <authorList>
            <person name="Im W.-T."/>
        </authorList>
    </citation>
    <scope>NUCLEOTIDE SEQUENCE [LARGE SCALE GENOMIC DNA]</scope>
    <source>
        <strain evidence="3 4">BR5-29</strain>
    </source>
</reference>
<dbReference type="RefSeq" id="WP_150413277.1">
    <property type="nucleotide sequence ID" value="NZ_VYQF01000001.1"/>
</dbReference>
<dbReference type="InterPro" id="IPR031924">
    <property type="entry name" value="GH115"/>
</dbReference>
<dbReference type="EMBL" id="VYQF01000001">
    <property type="protein sequence ID" value="KAA9041188.1"/>
    <property type="molecule type" value="Genomic_DNA"/>
</dbReference>
<accession>A0A5J5IKW1</accession>